<evidence type="ECO:0000256" key="2">
    <source>
        <dbReference type="SAM" id="Phobius"/>
    </source>
</evidence>
<feature type="compositionally biased region" description="Polar residues" evidence="1">
    <location>
        <begin position="1"/>
        <end position="10"/>
    </location>
</feature>
<reference evidence="4" key="1">
    <citation type="submission" date="2016-10" db="EMBL/GenBank/DDBJ databases">
        <authorList>
            <person name="Varghese N."/>
            <person name="Submissions S."/>
        </authorList>
    </citation>
    <scope>NUCLEOTIDE SEQUENCE [LARGE SCALE GENOMIC DNA]</scope>
    <source>
        <strain evidence="4">CGMCC 1.10783</strain>
    </source>
</reference>
<dbReference type="OrthoDB" id="4954721at2"/>
<name>A0A1G8QD17_9MICC</name>
<evidence type="ECO:0000313" key="3">
    <source>
        <dbReference type="EMBL" id="SDJ01980.1"/>
    </source>
</evidence>
<organism evidence="3 4">
    <name type="scientific">Arthrobacter cupressi</name>
    <dbReference type="NCBI Taxonomy" id="1045773"/>
    <lineage>
        <taxon>Bacteria</taxon>
        <taxon>Bacillati</taxon>
        <taxon>Actinomycetota</taxon>
        <taxon>Actinomycetes</taxon>
        <taxon>Micrococcales</taxon>
        <taxon>Micrococcaceae</taxon>
        <taxon>Arthrobacter</taxon>
    </lineage>
</organism>
<keyword evidence="2" id="KW-0472">Membrane</keyword>
<feature type="transmembrane region" description="Helical" evidence="2">
    <location>
        <begin position="69"/>
        <end position="90"/>
    </location>
</feature>
<dbReference type="RefSeq" id="WP_074588591.1">
    <property type="nucleotide sequence ID" value="NZ_FNEI01000006.1"/>
</dbReference>
<keyword evidence="4" id="KW-1185">Reference proteome</keyword>
<evidence type="ECO:0000256" key="1">
    <source>
        <dbReference type="SAM" id="MobiDB-lite"/>
    </source>
</evidence>
<evidence type="ECO:0000313" key="4">
    <source>
        <dbReference type="Proteomes" id="UP000182130"/>
    </source>
</evidence>
<dbReference type="STRING" id="1045773.SAMN05216555_106124"/>
<dbReference type="AlphaFoldDB" id="A0A1G8QD17"/>
<gene>
    <name evidence="3" type="ORF">SAMN05216555_106124</name>
</gene>
<proteinExistence type="predicted"/>
<keyword evidence="2" id="KW-0812">Transmembrane</keyword>
<feature type="region of interest" description="Disordered" evidence="1">
    <location>
        <begin position="1"/>
        <end position="25"/>
    </location>
</feature>
<protein>
    <submittedName>
        <fullName evidence="3">Uncharacterized protein</fullName>
    </submittedName>
</protein>
<dbReference type="Proteomes" id="UP000182130">
    <property type="component" value="Unassembled WGS sequence"/>
</dbReference>
<sequence length="113" mass="12329">MSAQYPQQAIISPAVEDPDSKRSRRGRTSIGIGLLVMGAIATAATAWLYAQYFPVLELMDRDERSKEALDAALAILQLLAIFATGIWNIVARRSPGGKLRSSWLQFCPAYASS</sequence>
<feature type="transmembrane region" description="Helical" evidence="2">
    <location>
        <begin position="30"/>
        <end position="49"/>
    </location>
</feature>
<keyword evidence="2" id="KW-1133">Transmembrane helix</keyword>
<accession>A0A1G8QD17</accession>
<dbReference type="EMBL" id="FNEI01000006">
    <property type="protein sequence ID" value="SDJ01980.1"/>
    <property type="molecule type" value="Genomic_DNA"/>
</dbReference>